<comment type="similarity">
    <text evidence="1">Belongs to the short-chain dehydrogenases/reductases (SDR) family.</text>
</comment>
<dbReference type="InterPro" id="IPR020904">
    <property type="entry name" value="Sc_DH/Rdtase_CS"/>
</dbReference>
<dbReference type="AlphaFoldDB" id="W5THF3"/>
<name>W5THF3_9NOCA</name>
<dbReference type="NCBIfam" id="NF009467">
    <property type="entry name" value="PRK12826.1-3"/>
    <property type="match status" value="1"/>
</dbReference>
<dbReference type="GO" id="GO:0016491">
    <property type="term" value="F:oxidoreductase activity"/>
    <property type="evidence" value="ECO:0007669"/>
    <property type="project" value="UniProtKB-KW"/>
</dbReference>
<dbReference type="HOGENOM" id="CLU_010194_1_0_11"/>
<accession>W5THF3</accession>
<dbReference type="FunFam" id="3.40.50.720:FF:000084">
    <property type="entry name" value="Short-chain dehydrogenase reductase"/>
    <property type="match status" value="1"/>
</dbReference>
<organism evidence="4 5">
    <name type="scientific">Nocardia nova SH22a</name>
    <dbReference type="NCBI Taxonomy" id="1415166"/>
    <lineage>
        <taxon>Bacteria</taxon>
        <taxon>Bacillati</taxon>
        <taxon>Actinomycetota</taxon>
        <taxon>Actinomycetes</taxon>
        <taxon>Mycobacteriales</taxon>
        <taxon>Nocardiaceae</taxon>
        <taxon>Nocardia</taxon>
    </lineage>
</organism>
<evidence type="ECO:0000313" key="4">
    <source>
        <dbReference type="EMBL" id="AHH18398.1"/>
    </source>
</evidence>
<dbReference type="PANTHER" id="PTHR24321:SF8">
    <property type="entry name" value="ESTRADIOL 17-BETA-DEHYDROGENASE 8-RELATED"/>
    <property type="match status" value="1"/>
</dbReference>
<dbReference type="OrthoDB" id="5173603at2"/>
<dbReference type="PRINTS" id="PR00081">
    <property type="entry name" value="GDHRDH"/>
</dbReference>
<dbReference type="InterPro" id="IPR023985">
    <property type="entry name" value="SDR_subfam_1"/>
</dbReference>
<sequence>MGRVSGKVALITGAARGQGRSHAVRLAEEGADIIAVDIAGQIDAVPYELANSADLAETVRLVEQAGGRILPFEADVRDQHALDNAVSEGTSAFGPIGIVVANAGVSQSGMPVYKMSEEQWQTVFDVNVTGVWHTVKAAVPSMIEARRGGSIVFTSSSTGIKARGRVGAYVSSKHALHGLMRNLAIDVAKHGIRVNTVNPTTVPTPMLLTDRMFRLFRPDLDDPRVEDVIDGFRSLNALPVPWVEPVDVSNAVVWLASEESRYVTGVVLPVDAGSVLL</sequence>
<dbReference type="STRING" id="1415166.NONO_c36110"/>
<keyword evidence="5" id="KW-1185">Reference proteome</keyword>
<dbReference type="Pfam" id="PF00106">
    <property type="entry name" value="adh_short"/>
    <property type="match status" value="1"/>
</dbReference>
<proteinExistence type="inferred from homology"/>
<dbReference type="Gene3D" id="3.40.50.720">
    <property type="entry name" value="NAD(P)-binding Rossmann-like Domain"/>
    <property type="match status" value="1"/>
</dbReference>
<dbReference type="Proteomes" id="UP000019150">
    <property type="component" value="Chromosome"/>
</dbReference>
<dbReference type="SUPFAM" id="SSF51735">
    <property type="entry name" value="NAD(P)-binding Rossmann-fold domains"/>
    <property type="match status" value="1"/>
</dbReference>
<evidence type="ECO:0000256" key="3">
    <source>
        <dbReference type="ARBA" id="ARBA00023027"/>
    </source>
</evidence>
<dbReference type="RefSeq" id="WP_025349838.1">
    <property type="nucleotide sequence ID" value="NZ_CP006850.1"/>
</dbReference>
<dbReference type="PROSITE" id="PS00061">
    <property type="entry name" value="ADH_SHORT"/>
    <property type="match status" value="1"/>
</dbReference>
<dbReference type="InterPro" id="IPR002347">
    <property type="entry name" value="SDR_fam"/>
</dbReference>
<keyword evidence="3" id="KW-0520">NAD</keyword>
<dbReference type="CDD" id="cd05233">
    <property type="entry name" value="SDR_c"/>
    <property type="match status" value="1"/>
</dbReference>
<dbReference type="InterPro" id="IPR036291">
    <property type="entry name" value="NAD(P)-bd_dom_sf"/>
</dbReference>
<gene>
    <name evidence="4" type="ORF">NONO_c36110</name>
</gene>
<evidence type="ECO:0000256" key="2">
    <source>
        <dbReference type="ARBA" id="ARBA00023002"/>
    </source>
</evidence>
<dbReference type="NCBIfam" id="TIGR03971">
    <property type="entry name" value="SDR_subfam_1"/>
    <property type="match status" value="1"/>
</dbReference>
<dbReference type="eggNOG" id="COG1028">
    <property type="taxonomic scope" value="Bacteria"/>
</dbReference>
<evidence type="ECO:0000256" key="1">
    <source>
        <dbReference type="ARBA" id="ARBA00006484"/>
    </source>
</evidence>
<dbReference type="PANTHER" id="PTHR24321">
    <property type="entry name" value="DEHYDROGENASES, SHORT CHAIN"/>
    <property type="match status" value="1"/>
</dbReference>
<keyword evidence="2" id="KW-0560">Oxidoreductase</keyword>
<dbReference type="KEGG" id="nno:NONO_c36110"/>
<protein>
    <submittedName>
        <fullName evidence="4">Oxidoreductase, SDR family</fullName>
    </submittedName>
</protein>
<evidence type="ECO:0000313" key="5">
    <source>
        <dbReference type="Proteomes" id="UP000019150"/>
    </source>
</evidence>
<dbReference type="EMBL" id="CP006850">
    <property type="protein sequence ID" value="AHH18398.1"/>
    <property type="molecule type" value="Genomic_DNA"/>
</dbReference>
<dbReference type="PATRIC" id="fig|1415166.3.peg.3705"/>
<reference evidence="4 5" key="1">
    <citation type="journal article" date="2014" name="Appl. Environ. Microbiol.">
        <title>Insights into the Microbial Degradation of Rubber and Gutta-Percha by Analysis of the Complete Genome of Nocardia nova SH22a.</title>
        <authorList>
            <person name="Luo Q."/>
            <person name="Hiessl S."/>
            <person name="Poehlein A."/>
            <person name="Daniel R."/>
            <person name="Steinbuchel A."/>
        </authorList>
    </citation>
    <scope>NUCLEOTIDE SEQUENCE [LARGE SCALE GENOMIC DNA]</scope>
    <source>
        <strain evidence="4">SH22a</strain>
    </source>
</reference>